<dbReference type="Proteomes" id="UP001342418">
    <property type="component" value="Chromosome"/>
</dbReference>
<name>A0ABY5MPS8_9HYPH</name>
<evidence type="ECO:0000313" key="2">
    <source>
        <dbReference type="Proteomes" id="UP001342418"/>
    </source>
</evidence>
<dbReference type="EMBL" id="CP030941">
    <property type="protein sequence ID" value="UUP19473.1"/>
    <property type="molecule type" value="Genomic_DNA"/>
</dbReference>
<dbReference type="RefSeq" id="WP_338531618.1">
    <property type="nucleotide sequence ID" value="NZ_CP030941.1"/>
</dbReference>
<dbReference type="InterPro" id="IPR031009">
    <property type="entry name" value="Tcm_partner"/>
</dbReference>
<gene>
    <name evidence="1" type="ORF">NTH_03976</name>
</gene>
<reference evidence="1 2" key="1">
    <citation type="submission" date="2018-07" db="EMBL/GenBank/DDBJ databases">
        <title>Genome sequence of Nitratireductor thuwali#1536.</title>
        <authorList>
            <person name="Michoud G."/>
            <person name="Merlino G."/>
            <person name="Sefrji F.O."/>
            <person name="Daffonchio D."/>
        </authorList>
    </citation>
    <scope>NUCLEOTIDE SEQUENCE [LARGE SCALE GENOMIC DNA]</scope>
    <source>
        <strain evidence="2">Nit1536</strain>
    </source>
</reference>
<keyword evidence="2" id="KW-1185">Reference proteome</keyword>
<protein>
    <recommendedName>
        <fullName evidence="3">Three-Cys-motif partner protein TcmP</fullName>
    </recommendedName>
</protein>
<evidence type="ECO:0000313" key="1">
    <source>
        <dbReference type="EMBL" id="UUP19473.1"/>
    </source>
</evidence>
<sequence>MGNLVAGDDGLPAEEVGKWAKDKISSLCRYVSISRGVRAKWIGANKAGATYIDLFCGPGRAKIRRTGEFIEGGCVAAWNESVRAKTPFSSVFIADADLQRLGYAAERLHRLNAPVETFHGDAVSTAKAIRAKLHPYGLHFAFIDPYNLGAFDFSVVETLSKRKRIDMLVHISKMDLQRNTWLNVQAQASAFDRFVPGWRSEVDLNQPFTAIRRAVFDLWKTKVEDLGMAASTDMQLITGSRGQHLYWLTLAARHELALAFWKAATDSGQGQLF</sequence>
<accession>A0ABY5MPS8</accession>
<dbReference type="NCBIfam" id="TIGR04474">
    <property type="entry name" value="tcm_partner"/>
    <property type="match status" value="1"/>
</dbReference>
<evidence type="ECO:0008006" key="3">
    <source>
        <dbReference type="Google" id="ProtNLM"/>
    </source>
</evidence>
<proteinExistence type="predicted"/>
<organism evidence="1 2">
    <name type="scientific">Nitratireductor thuwali</name>
    <dbReference type="NCBI Taxonomy" id="2267699"/>
    <lineage>
        <taxon>Bacteria</taxon>
        <taxon>Pseudomonadati</taxon>
        <taxon>Pseudomonadota</taxon>
        <taxon>Alphaproteobacteria</taxon>
        <taxon>Hyphomicrobiales</taxon>
        <taxon>Phyllobacteriaceae</taxon>
        <taxon>Nitratireductor</taxon>
    </lineage>
</organism>